<evidence type="ECO:0000256" key="3">
    <source>
        <dbReference type="ARBA" id="ARBA00012513"/>
    </source>
</evidence>
<feature type="domain" description="Protein kinase" evidence="17">
    <location>
        <begin position="1"/>
        <end position="348"/>
    </location>
</feature>
<feature type="domain" description="RBD" evidence="19">
    <location>
        <begin position="21"/>
        <end position="96"/>
    </location>
</feature>
<evidence type="ECO:0000256" key="15">
    <source>
        <dbReference type="ARBA" id="ARBA00048977"/>
    </source>
</evidence>
<dbReference type="FunFam" id="1.10.510.10:FF:002180">
    <property type="match status" value="1"/>
</dbReference>
<dbReference type="SUPFAM" id="SSF57889">
    <property type="entry name" value="Cysteine-rich domain"/>
    <property type="match status" value="1"/>
</dbReference>
<feature type="compositionally biased region" description="Basic and acidic residues" evidence="16">
    <location>
        <begin position="236"/>
        <end position="247"/>
    </location>
</feature>
<keyword evidence="11" id="KW-0472">Membrane</keyword>
<gene>
    <name evidence="20" type="ORF">ROHU_016606</name>
</gene>
<dbReference type="Proteomes" id="UP000290572">
    <property type="component" value="Unassembled WGS sequence"/>
</dbReference>
<keyword evidence="5" id="KW-0597">Phosphoprotein</keyword>
<comment type="subcellular location">
    <subcellularLocation>
        <location evidence="1">Cell membrane</location>
    </subcellularLocation>
</comment>
<sequence length="385" mass="44062">MKYCQGRIIKFFIRRTVRKHRITVILQDQGFRYTVNVRPGMTLRNCLIKALKVRGLQPECCAVFKLHREHTFKKLRMDWNTDSTSLVGEELLVEVLDHVPLTTHNFVRKTFLKLAFCDICQKFLLHGFRCQTCGYKFHEHCSTKVPTMCVDWSNIRQLLPYHRYSTPNALNYITPIPSPGVSLSHKVLSTSTPNVHMVSTTQPVDEAAYQEALGRDESGSPQNQSPTEWSKTPAPAHREKAHSTNTQEKRIAPEVIRMQDNNPYSFQSDVYSYGIVLYELMTGELPYSMIGNRDQIIFMVGRGYLTPDLSKLYKSCPKAMKRLVADCIQKSKDDRPLFPQILSSIELLQHSLPKINRSASEPSLHRASHTEDINVCTLALSSAFK</sequence>
<reference evidence="20 21" key="1">
    <citation type="submission" date="2018-03" db="EMBL/GenBank/DDBJ databases">
        <title>Draft genome sequence of Rohu Carp (Labeo rohita).</title>
        <authorList>
            <person name="Das P."/>
            <person name="Kushwaha B."/>
            <person name="Joshi C.G."/>
            <person name="Kumar D."/>
            <person name="Nagpure N.S."/>
            <person name="Sahoo L."/>
            <person name="Das S.P."/>
            <person name="Bit A."/>
            <person name="Patnaik S."/>
            <person name="Meher P.K."/>
            <person name="Jayasankar P."/>
            <person name="Koringa P.G."/>
            <person name="Patel N.V."/>
            <person name="Hinsu A.T."/>
            <person name="Kumar R."/>
            <person name="Pandey M."/>
            <person name="Agarwal S."/>
            <person name="Srivastava S."/>
            <person name="Singh M."/>
            <person name="Iquebal M.A."/>
            <person name="Jaiswal S."/>
            <person name="Angadi U.B."/>
            <person name="Kumar N."/>
            <person name="Raza M."/>
            <person name="Shah T.M."/>
            <person name="Rai A."/>
            <person name="Jena J.K."/>
        </authorList>
    </citation>
    <scope>NUCLEOTIDE SEQUENCE [LARGE SCALE GENOMIC DNA]</scope>
    <source>
        <strain evidence="20">DASCIFA01</strain>
        <tissue evidence="20">Testis</tissue>
    </source>
</reference>
<dbReference type="InterPro" id="IPR002219">
    <property type="entry name" value="PKC_DAG/PE"/>
</dbReference>
<dbReference type="PROSITE" id="PS00479">
    <property type="entry name" value="ZF_DAG_PE_1"/>
    <property type="match status" value="1"/>
</dbReference>
<evidence type="ECO:0000256" key="2">
    <source>
        <dbReference type="ARBA" id="ARBA00010507"/>
    </source>
</evidence>
<dbReference type="Gene3D" id="1.10.510.10">
    <property type="entry name" value="Transferase(Phosphotransferase) domain 1"/>
    <property type="match status" value="1"/>
</dbReference>
<dbReference type="Gene3D" id="3.30.60.20">
    <property type="match status" value="1"/>
</dbReference>
<dbReference type="InterPro" id="IPR051681">
    <property type="entry name" value="Ser/Thr_Kinases-Pseudokinases"/>
</dbReference>
<feature type="compositionally biased region" description="Polar residues" evidence="16">
    <location>
        <begin position="219"/>
        <end position="230"/>
    </location>
</feature>
<dbReference type="EC" id="2.7.11.1" evidence="3"/>
<keyword evidence="10" id="KW-0862">Zinc</keyword>
<dbReference type="PROSITE" id="PS50011">
    <property type="entry name" value="PROTEIN_KINASE_DOM"/>
    <property type="match status" value="1"/>
</dbReference>
<dbReference type="GO" id="GO:0005829">
    <property type="term" value="C:cytosol"/>
    <property type="evidence" value="ECO:0007669"/>
    <property type="project" value="TreeGrafter"/>
</dbReference>
<dbReference type="GO" id="GO:0005886">
    <property type="term" value="C:plasma membrane"/>
    <property type="evidence" value="ECO:0007669"/>
    <property type="project" value="UniProtKB-SubCell"/>
</dbReference>
<dbReference type="SUPFAM" id="SSF56112">
    <property type="entry name" value="Protein kinase-like (PK-like)"/>
    <property type="match status" value="1"/>
</dbReference>
<dbReference type="SUPFAM" id="SSF54236">
    <property type="entry name" value="Ubiquitin-like"/>
    <property type="match status" value="1"/>
</dbReference>
<keyword evidence="8" id="KW-0863">Zinc-finger</keyword>
<dbReference type="PROSITE" id="PS50898">
    <property type="entry name" value="RBD"/>
    <property type="match status" value="1"/>
</dbReference>
<dbReference type="AlphaFoldDB" id="A0A498NJE2"/>
<keyword evidence="6" id="KW-0808">Transferase</keyword>
<dbReference type="Gene3D" id="3.10.20.90">
    <property type="entry name" value="Phosphatidylinositol 3-kinase Catalytic Subunit, Chain A, domain 1"/>
    <property type="match status" value="1"/>
</dbReference>
<evidence type="ECO:0000256" key="11">
    <source>
        <dbReference type="ARBA" id="ARBA00023136"/>
    </source>
</evidence>
<keyword evidence="9 20" id="KW-0418">Kinase</keyword>
<dbReference type="PANTHER" id="PTHR44329">
    <property type="entry name" value="SERINE/THREONINE-PROTEIN KINASE TNNI3K-RELATED"/>
    <property type="match status" value="1"/>
</dbReference>
<evidence type="ECO:0000256" key="14">
    <source>
        <dbReference type="ARBA" id="ARBA00048659"/>
    </source>
</evidence>
<dbReference type="STRING" id="84645.A0A498NJE2"/>
<evidence type="ECO:0000256" key="9">
    <source>
        <dbReference type="ARBA" id="ARBA00022777"/>
    </source>
</evidence>
<dbReference type="GO" id="GO:0005524">
    <property type="term" value="F:ATP binding"/>
    <property type="evidence" value="ECO:0007669"/>
    <property type="project" value="InterPro"/>
</dbReference>
<evidence type="ECO:0000256" key="6">
    <source>
        <dbReference type="ARBA" id="ARBA00022679"/>
    </source>
</evidence>
<dbReference type="PROSITE" id="PS50081">
    <property type="entry name" value="ZF_DAG_PE_2"/>
    <property type="match status" value="1"/>
</dbReference>
<dbReference type="PRINTS" id="PR00008">
    <property type="entry name" value="DAGPEDOMAIN"/>
</dbReference>
<dbReference type="InterPro" id="IPR029071">
    <property type="entry name" value="Ubiquitin-like_domsf"/>
</dbReference>
<evidence type="ECO:0000256" key="5">
    <source>
        <dbReference type="ARBA" id="ARBA00022553"/>
    </source>
</evidence>
<keyword evidence="4" id="KW-1003">Cell membrane</keyword>
<organism evidence="20 21">
    <name type="scientific">Labeo rohita</name>
    <name type="common">Indian major carp</name>
    <name type="synonym">Cyprinus rohita</name>
    <dbReference type="NCBI Taxonomy" id="84645"/>
    <lineage>
        <taxon>Eukaryota</taxon>
        <taxon>Metazoa</taxon>
        <taxon>Chordata</taxon>
        <taxon>Craniata</taxon>
        <taxon>Vertebrata</taxon>
        <taxon>Euteleostomi</taxon>
        <taxon>Actinopterygii</taxon>
        <taxon>Neopterygii</taxon>
        <taxon>Teleostei</taxon>
        <taxon>Ostariophysi</taxon>
        <taxon>Cypriniformes</taxon>
        <taxon>Cyprinidae</taxon>
        <taxon>Labeoninae</taxon>
        <taxon>Labeonini</taxon>
        <taxon>Labeo</taxon>
    </lineage>
</organism>
<proteinExistence type="inferred from homology"/>
<evidence type="ECO:0000256" key="13">
    <source>
        <dbReference type="ARBA" id="ARBA00042977"/>
    </source>
</evidence>
<keyword evidence="21" id="KW-1185">Reference proteome</keyword>
<dbReference type="InterPro" id="IPR000719">
    <property type="entry name" value="Prot_kinase_dom"/>
</dbReference>
<dbReference type="SMART" id="SM00109">
    <property type="entry name" value="C1"/>
    <property type="match status" value="1"/>
</dbReference>
<dbReference type="InterPro" id="IPR011009">
    <property type="entry name" value="Kinase-like_dom_sf"/>
</dbReference>
<evidence type="ECO:0000256" key="7">
    <source>
        <dbReference type="ARBA" id="ARBA00022723"/>
    </source>
</evidence>
<comment type="catalytic activity">
    <reaction evidence="15">
        <text>L-seryl-[protein] + ATP = O-phospho-L-seryl-[protein] + ADP + H(+)</text>
        <dbReference type="Rhea" id="RHEA:17989"/>
        <dbReference type="Rhea" id="RHEA-COMP:9863"/>
        <dbReference type="Rhea" id="RHEA-COMP:11604"/>
        <dbReference type="ChEBI" id="CHEBI:15378"/>
        <dbReference type="ChEBI" id="CHEBI:29999"/>
        <dbReference type="ChEBI" id="CHEBI:30616"/>
        <dbReference type="ChEBI" id="CHEBI:83421"/>
        <dbReference type="ChEBI" id="CHEBI:456216"/>
        <dbReference type="EC" id="2.7.11.1"/>
    </reaction>
    <physiologicalReaction direction="left-to-right" evidence="15">
        <dbReference type="Rhea" id="RHEA:17990"/>
    </physiologicalReaction>
</comment>
<dbReference type="CDD" id="cd20870">
    <property type="entry name" value="C1_A_C-Raf"/>
    <property type="match status" value="1"/>
</dbReference>
<dbReference type="FunFam" id="3.30.60.20:FF:000004">
    <property type="entry name" value="B-Raf proto-oncogene serine/threonine-protein kinase"/>
    <property type="match status" value="1"/>
</dbReference>
<evidence type="ECO:0000256" key="10">
    <source>
        <dbReference type="ARBA" id="ARBA00022833"/>
    </source>
</evidence>
<feature type="region of interest" description="Disordered" evidence="16">
    <location>
        <begin position="213"/>
        <end position="247"/>
    </location>
</feature>
<name>A0A498NJE2_LABRO</name>
<dbReference type="GO" id="GO:0004709">
    <property type="term" value="F:MAP kinase kinase kinase activity"/>
    <property type="evidence" value="ECO:0007669"/>
    <property type="project" value="TreeGrafter"/>
</dbReference>
<dbReference type="PANTHER" id="PTHR44329:SF22">
    <property type="entry name" value="RAF PROTO-ONCOGENE SERINE_THREONINE-PROTEIN KINASE"/>
    <property type="match status" value="1"/>
</dbReference>
<comment type="similarity">
    <text evidence="2">Belongs to the protein kinase superfamily. TKL Ser/Thr protein kinase family. RAF subfamily.</text>
</comment>
<dbReference type="FunFam" id="3.10.20.90:FF:000015">
    <property type="entry name" value="B-Raf proto-oncogene serine/threonine-protein kinase"/>
    <property type="match status" value="1"/>
</dbReference>
<comment type="caution">
    <text evidence="20">The sequence shown here is derived from an EMBL/GenBank/DDBJ whole genome shotgun (WGS) entry which is preliminary data.</text>
</comment>
<evidence type="ECO:0000256" key="1">
    <source>
        <dbReference type="ARBA" id="ARBA00004236"/>
    </source>
</evidence>
<protein>
    <recommendedName>
        <fullName evidence="12">RAF proto-oncogene serine/threonine-protein kinase</fullName>
        <ecNumber evidence="3">2.7.11.1</ecNumber>
    </recommendedName>
    <alternativeName>
        <fullName evidence="13">Raf-1</fullName>
    </alternativeName>
</protein>
<evidence type="ECO:0000256" key="16">
    <source>
        <dbReference type="SAM" id="MobiDB-lite"/>
    </source>
</evidence>
<dbReference type="InterPro" id="IPR020454">
    <property type="entry name" value="DAG/PE-bd"/>
</dbReference>
<comment type="catalytic activity">
    <reaction evidence="14">
        <text>L-threonyl-[protein] + ATP = O-phospho-L-threonyl-[protein] + ADP + H(+)</text>
        <dbReference type="Rhea" id="RHEA:46608"/>
        <dbReference type="Rhea" id="RHEA-COMP:11060"/>
        <dbReference type="Rhea" id="RHEA-COMP:11605"/>
        <dbReference type="ChEBI" id="CHEBI:15378"/>
        <dbReference type="ChEBI" id="CHEBI:30013"/>
        <dbReference type="ChEBI" id="CHEBI:30616"/>
        <dbReference type="ChEBI" id="CHEBI:61977"/>
        <dbReference type="ChEBI" id="CHEBI:456216"/>
        <dbReference type="EC" id="2.7.11.1"/>
    </reaction>
    <physiologicalReaction direction="left-to-right" evidence="14">
        <dbReference type="Rhea" id="RHEA:46609"/>
    </physiologicalReaction>
</comment>
<evidence type="ECO:0000313" key="20">
    <source>
        <dbReference type="EMBL" id="RXN31971.1"/>
    </source>
</evidence>
<evidence type="ECO:0000313" key="21">
    <source>
        <dbReference type="Proteomes" id="UP000290572"/>
    </source>
</evidence>
<evidence type="ECO:0000259" key="17">
    <source>
        <dbReference type="PROSITE" id="PS50011"/>
    </source>
</evidence>
<feature type="domain" description="Phorbol-ester/DAG-type" evidence="18">
    <location>
        <begin position="103"/>
        <end position="149"/>
    </location>
</feature>
<evidence type="ECO:0000256" key="4">
    <source>
        <dbReference type="ARBA" id="ARBA00022475"/>
    </source>
</evidence>
<dbReference type="Pfam" id="PF00130">
    <property type="entry name" value="C1_1"/>
    <property type="match status" value="1"/>
</dbReference>
<dbReference type="InterPro" id="IPR001245">
    <property type="entry name" value="Ser-Thr/Tyr_kinase_cat_dom"/>
</dbReference>
<dbReference type="EMBL" id="QBIY01011430">
    <property type="protein sequence ID" value="RXN31971.1"/>
    <property type="molecule type" value="Genomic_DNA"/>
</dbReference>
<dbReference type="InterPro" id="IPR046349">
    <property type="entry name" value="C1-like_sf"/>
</dbReference>
<dbReference type="GO" id="GO:0008270">
    <property type="term" value="F:zinc ion binding"/>
    <property type="evidence" value="ECO:0007669"/>
    <property type="project" value="UniProtKB-KW"/>
</dbReference>
<evidence type="ECO:0000259" key="18">
    <source>
        <dbReference type="PROSITE" id="PS50081"/>
    </source>
</evidence>
<dbReference type="GO" id="GO:0005739">
    <property type="term" value="C:mitochondrion"/>
    <property type="evidence" value="ECO:0007669"/>
    <property type="project" value="TreeGrafter"/>
</dbReference>
<evidence type="ECO:0000256" key="12">
    <source>
        <dbReference type="ARBA" id="ARBA00040839"/>
    </source>
</evidence>
<evidence type="ECO:0000256" key="8">
    <source>
        <dbReference type="ARBA" id="ARBA00022771"/>
    </source>
</evidence>
<evidence type="ECO:0000259" key="19">
    <source>
        <dbReference type="PROSITE" id="PS50898"/>
    </source>
</evidence>
<dbReference type="Pfam" id="PF07714">
    <property type="entry name" value="PK_Tyr_Ser-Thr"/>
    <property type="match status" value="1"/>
</dbReference>
<dbReference type="SMART" id="SM00455">
    <property type="entry name" value="RBD"/>
    <property type="match status" value="1"/>
</dbReference>
<dbReference type="Pfam" id="PF02196">
    <property type="entry name" value="RBD"/>
    <property type="match status" value="1"/>
</dbReference>
<accession>A0A498NJE2</accession>
<keyword evidence="7" id="KW-0479">Metal-binding</keyword>
<dbReference type="InterPro" id="IPR003116">
    <property type="entry name" value="RBD_dom"/>
</dbReference>